<comment type="caution">
    <text evidence="2">The sequence shown here is derived from an EMBL/GenBank/DDBJ whole genome shotgun (WGS) entry which is preliminary data.</text>
</comment>
<dbReference type="AlphaFoldDB" id="A0AAD3SZ90"/>
<name>A0AAD3SZ90_NEPGR</name>
<keyword evidence="3" id="KW-1185">Reference proteome</keyword>
<protein>
    <submittedName>
        <fullName evidence="2">Uncharacterized protein</fullName>
    </submittedName>
</protein>
<dbReference type="Proteomes" id="UP001279734">
    <property type="component" value="Unassembled WGS sequence"/>
</dbReference>
<sequence>MRMKKEDIIRGLAMVQDKAADLALHVGKKVLPIGDPAAAGGASTSCSIEEKHEKKKGKAANGDDKIKLSMPGMKKELLRWASAAARSEKAGSFIGRKVLQFRNRRSLKEAATDDELSIESPKISLRWDAESCSTASSAISAPPSLMNYSTPPLDSRFGNWITTDSDFVVLEL</sequence>
<feature type="region of interest" description="Disordered" evidence="1">
    <location>
        <begin position="38"/>
        <end position="67"/>
    </location>
</feature>
<organism evidence="2 3">
    <name type="scientific">Nepenthes gracilis</name>
    <name type="common">Slender pitcher plant</name>
    <dbReference type="NCBI Taxonomy" id="150966"/>
    <lineage>
        <taxon>Eukaryota</taxon>
        <taxon>Viridiplantae</taxon>
        <taxon>Streptophyta</taxon>
        <taxon>Embryophyta</taxon>
        <taxon>Tracheophyta</taxon>
        <taxon>Spermatophyta</taxon>
        <taxon>Magnoliopsida</taxon>
        <taxon>eudicotyledons</taxon>
        <taxon>Gunneridae</taxon>
        <taxon>Pentapetalae</taxon>
        <taxon>Caryophyllales</taxon>
        <taxon>Nepenthaceae</taxon>
        <taxon>Nepenthes</taxon>
    </lineage>
</organism>
<reference evidence="2" key="1">
    <citation type="submission" date="2023-05" db="EMBL/GenBank/DDBJ databases">
        <title>Nepenthes gracilis genome sequencing.</title>
        <authorList>
            <person name="Fukushima K."/>
        </authorList>
    </citation>
    <scope>NUCLEOTIDE SEQUENCE</scope>
    <source>
        <strain evidence="2">SING2019-196</strain>
    </source>
</reference>
<proteinExistence type="predicted"/>
<evidence type="ECO:0000256" key="1">
    <source>
        <dbReference type="SAM" id="MobiDB-lite"/>
    </source>
</evidence>
<evidence type="ECO:0000313" key="3">
    <source>
        <dbReference type="Proteomes" id="UP001279734"/>
    </source>
</evidence>
<accession>A0AAD3SZ90</accession>
<gene>
    <name evidence="2" type="ORF">Nepgr_022261</name>
</gene>
<evidence type="ECO:0000313" key="2">
    <source>
        <dbReference type="EMBL" id="GMH20420.1"/>
    </source>
</evidence>
<dbReference type="PANTHER" id="PTHR36038">
    <property type="entry name" value="OS06G0102750 PROTEIN"/>
    <property type="match status" value="1"/>
</dbReference>
<dbReference type="EMBL" id="BSYO01000022">
    <property type="protein sequence ID" value="GMH20420.1"/>
    <property type="molecule type" value="Genomic_DNA"/>
</dbReference>
<dbReference type="PANTHER" id="PTHR36038:SF3">
    <property type="entry name" value="OVATE FAMILY PROTEIN"/>
    <property type="match status" value="1"/>
</dbReference>